<dbReference type="AlphaFoldDB" id="A0A7W2EIA7"/>
<keyword evidence="2" id="KW-1185">Reference proteome</keyword>
<dbReference type="RefSeq" id="WP_182218525.1">
    <property type="nucleotide sequence ID" value="NZ_JACEZS010000011.1"/>
</dbReference>
<proteinExistence type="predicted"/>
<comment type="caution">
    <text evidence="1">The sequence shown here is derived from an EMBL/GenBank/DDBJ whole genome shotgun (WGS) entry which is preliminary data.</text>
</comment>
<accession>A0A7W2EIA7</accession>
<protein>
    <submittedName>
        <fullName evidence="1">Uncharacterized protein</fullName>
    </submittedName>
</protein>
<dbReference type="EMBL" id="JACEZS010000011">
    <property type="protein sequence ID" value="MBA5606433.1"/>
    <property type="molecule type" value="Genomic_DNA"/>
</dbReference>
<evidence type="ECO:0000313" key="2">
    <source>
        <dbReference type="Proteomes" id="UP000566711"/>
    </source>
</evidence>
<sequence length="109" mass="12375">MQPSHAIKPAKRRVPLLPGPLYLMKLTVAAESVTMLRQIVSRVCGDDLQFMRIEHCAQTRQTHVCLCIAQRAAEPMLDAVALNLPDAHFGTIREPKLRYLVRSLRDDDR</sequence>
<name>A0A7W2EIA7_9BURK</name>
<dbReference type="Proteomes" id="UP000566711">
    <property type="component" value="Unassembled WGS sequence"/>
</dbReference>
<gene>
    <name evidence="1" type="ORF">H3H36_13830</name>
</gene>
<organism evidence="1 2">
    <name type="scientific">Rugamonas fusca</name>
    <dbReference type="NCBI Taxonomy" id="2758568"/>
    <lineage>
        <taxon>Bacteria</taxon>
        <taxon>Pseudomonadati</taxon>
        <taxon>Pseudomonadota</taxon>
        <taxon>Betaproteobacteria</taxon>
        <taxon>Burkholderiales</taxon>
        <taxon>Oxalobacteraceae</taxon>
        <taxon>Telluria group</taxon>
        <taxon>Rugamonas</taxon>
    </lineage>
</organism>
<evidence type="ECO:0000313" key="1">
    <source>
        <dbReference type="EMBL" id="MBA5606433.1"/>
    </source>
</evidence>
<reference evidence="1 2" key="1">
    <citation type="submission" date="2020-07" db="EMBL/GenBank/DDBJ databases">
        <title>Novel species isolated from subtropical streams in China.</title>
        <authorList>
            <person name="Lu H."/>
        </authorList>
    </citation>
    <scope>NUCLEOTIDE SEQUENCE [LARGE SCALE GENOMIC DNA]</scope>
    <source>
        <strain evidence="1 2">FT3S</strain>
    </source>
</reference>